<feature type="compositionally biased region" description="Low complexity" evidence="1">
    <location>
        <begin position="1"/>
        <end position="15"/>
    </location>
</feature>
<name>A0A100JR21_STRSC</name>
<evidence type="ECO:0000313" key="2">
    <source>
        <dbReference type="EMBL" id="GAQ64092.1"/>
    </source>
</evidence>
<evidence type="ECO:0000313" key="3">
    <source>
        <dbReference type="Proteomes" id="UP000067448"/>
    </source>
</evidence>
<dbReference type="Proteomes" id="UP000067448">
    <property type="component" value="Unassembled WGS sequence"/>
</dbReference>
<comment type="caution">
    <text evidence="2">The sequence shown here is derived from an EMBL/GenBank/DDBJ whole genome shotgun (WGS) entry which is preliminary data.</text>
</comment>
<reference evidence="2 3" key="2">
    <citation type="journal article" date="2016" name="Genome Announc.">
        <title>Draft Genome Sequences of Streptomyces scabiei S58, Streptomyces turgidiscabies T45, and Streptomyces acidiscabies a10, the Pathogens of Potato Common Scab, Isolated in Japan.</title>
        <authorList>
            <person name="Tomihama T."/>
            <person name="Nishi Y."/>
            <person name="Sakai M."/>
            <person name="Ikenaga M."/>
            <person name="Okubo T."/>
            <person name="Ikeda S."/>
        </authorList>
    </citation>
    <scope>NUCLEOTIDE SEQUENCE [LARGE SCALE GENOMIC DNA]</scope>
    <source>
        <strain evidence="2 3">S58</strain>
    </source>
</reference>
<feature type="region of interest" description="Disordered" evidence="1">
    <location>
        <begin position="1"/>
        <end position="50"/>
    </location>
</feature>
<reference evidence="3" key="1">
    <citation type="submission" date="2015-11" db="EMBL/GenBank/DDBJ databases">
        <authorList>
            <consortium name="Cross-ministerial Strategic Innovation Promotion Program (SIP) consortium"/>
            <person name="Tomihama T."/>
            <person name="Ikenaga M."/>
            <person name="Sakai M."/>
            <person name="Okubo T."/>
            <person name="Ikeda S."/>
        </authorList>
    </citation>
    <scope>NUCLEOTIDE SEQUENCE [LARGE SCALE GENOMIC DNA]</scope>
    <source>
        <strain evidence="3">S58</strain>
    </source>
</reference>
<organism evidence="2 3">
    <name type="scientific">Streptomyces scabiei</name>
    <dbReference type="NCBI Taxonomy" id="1930"/>
    <lineage>
        <taxon>Bacteria</taxon>
        <taxon>Bacillati</taxon>
        <taxon>Actinomycetota</taxon>
        <taxon>Actinomycetes</taxon>
        <taxon>Kitasatosporales</taxon>
        <taxon>Streptomycetaceae</taxon>
        <taxon>Streptomyces</taxon>
    </lineage>
</organism>
<evidence type="ECO:0000256" key="1">
    <source>
        <dbReference type="SAM" id="MobiDB-lite"/>
    </source>
</evidence>
<dbReference type="EMBL" id="BCMM01000021">
    <property type="protein sequence ID" value="GAQ64092.1"/>
    <property type="molecule type" value="Genomic_DNA"/>
</dbReference>
<dbReference type="AlphaFoldDB" id="A0A100JR21"/>
<sequence>MVGGAVTAPAGAGEPVQEHAAVPPEDVPDGTFGRPPYRLPDHITPTPPEEQARHLADLDEALSTIRVGEAIRRHAKHPPDRRGAA</sequence>
<proteinExistence type="predicted"/>
<accession>A0A100JR21</accession>
<protein>
    <submittedName>
        <fullName evidence="2">Uncharacterized protein</fullName>
    </submittedName>
</protein>
<gene>
    <name evidence="2" type="ORF">SsS58_04482</name>
</gene>
<reference evidence="3" key="3">
    <citation type="submission" date="2016-02" db="EMBL/GenBank/DDBJ databases">
        <title>Draft genome of pathogenic Streptomyces sp. in Japan.</title>
        <authorList>
            <person name="Tomihama T."/>
            <person name="Ikenaga M."/>
            <person name="Sakai M."/>
            <person name="Okubo T."/>
            <person name="Ikeda S."/>
        </authorList>
    </citation>
    <scope>NUCLEOTIDE SEQUENCE [LARGE SCALE GENOMIC DNA]</scope>
    <source>
        <strain evidence="3">S58</strain>
    </source>
</reference>